<dbReference type="Pfam" id="PF11066">
    <property type="entry name" value="DUF2867"/>
    <property type="match status" value="1"/>
</dbReference>
<name>A0A9X1MCI4_9MICC</name>
<dbReference type="RefSeq" id="WP_227895415.1">
    <property type="nucleotide sequence ID" value="NZ_CP099466.1"/>
</dbReference>
<proteinExistence type="predicted"/>
<evidence type="ECO:0000313" key="2">
    <source>
        <dbReference type="Proteomes" id="UP001139158"/>
    </source>
</evidence>
<organism evidence="1 2">
    <name type="scientific">Arthrobacter caoxuetaonis</name>
    <dbReference type="NCBI Taxonomy" id="2886935"/>
    <lineage>
        <taxon>Bacteria</taxon>
        <taxon>Bacillati</taxon>
        <taxon>Actinomycetota</taxon>
        <taxon>Actinomycetes</taxon>
        <taxon>Micrococcales</taxon>
        <taxon>Micrococcaceae</taxon>
        <taxon>Arthrobacter</taxon>
    </lineage>
</organism>
<dbReference type="InterPro" id="IPR021295">
    <property type="entry name" value="DUF2867"/>
</dbReference>
<comment type="caution">
    <text evidence="1">The sequence shown here is derived from an EMBL/GenBank/DDBJ whole genome shotgun (WGS) entry which is preliminary data.</text>
</comment>
<accession>A0A9X1MCI4</accession>
<reference evidence="1" key="1">
    <citation type="submission" date="2021-10" db="EMBL/GenBank/DDBJ databases">
        <title>Novel species in genus Arthrobacter.</title>
        <authorList>
            <person name="Liu Y."/>
        </authorList>
    </citation>
    <scope>NUCLEOTIDE SEQUENCE</scope>
    <source>
        <strain evidence="1">Zg-Y453</strain>
    </source>
</reference>
<gene>
    <name evidence="1" type="ORF">LJ757_06870</name>
</gene>
<dbReference type="EMBL" id="JAJFZV010000005">
    <property type="protein sequence ID" value="MCC3297528.1"/>
    <property type="molecule type" value="Genomic_DNA"/>
</dbReference>
<protein>
    <submittedName>
        <fullName evidence="1">DUF2867 domain-containing protein</fullName>
    </submittedName>
</protein>
<evidence type="ECO:0000313" key="1">
    <source>
        <dbReference type="EMBL" id="MCC3297528.1"/>
    </source>
</evidence>
<dbReference type="Proteomes" id="UP001139158">
    <property type="component" value="Unassembled WGS sequence"/>
</dbReference>
<dbReference type="AlphaFoldDB" id="A0A9X1MCI4"/>
<keyword evidence="2" id="KW-1185">Reference proteome</keyword>
<sequence length="213" mass="23196">MGVPNPQSTVRRWRIDDITPDFQNYGVWDLPTPGGRDDFPRLVQLFAGGTTADNPSRIARLLFAIRWKLGALLGWDDADSGIGRRVDSLRSRLPADLRRAAPGPAFSTLPFTPVFLLENESAAEMANSTMHGVLHLRWVPDQRGADGGQNAQGDADGAYHGQLAVLVKPNGLFGRAYMAGIKPFRHLLVYPPLLRGIGREWQDLSAQGSGGTA</sequence>